<reference evidence="2 3" key="1">
    <citation type="submission" date="2020-04" db="EMBL/GenBank/DDBJ databases">
        <authorList>
            <person name="Wallbank WR R."/>
            <person name="Pardo Diaz C."/>
            <person name="Kozak K."/>
            <person name="Martin S."/>
            <person name="Jiggins C."/>
            <person name="Moest M."/>
            <person name="Warren A I."/>
            <person name="Byers J.R.P. K."/>
            <person name="Montejo-Kovacevich G."/>
            <person name="Yen C E."/>
        </authorList>
    </citation>
    <scope>NUCLEOTIDE SEQUENCE [LARGE SCALE GENOMIC DNA]</scope>
</reference>
<dbReference type="AlphaFoldDB" id="A0A8S1A817"/>
<evidence type="ECO:0000256" key="1">
    <source>
        <dbReference type="SAM" id="SignalP"/>
    </source>
</evidence>
<keyword evidence="3" id="KW-1185">Reference proteome</keyword>
<name>A0A8S1A817_ARCPL</name>
<dbReference type="SUPFAM" id="SSF63829">
    <property type="entry name" value="Calcium-dependent phosphotriesterase"/>
    <property type="match status" value="1"/>
</dbReference>
<dbReference type="EMBL" id="CADEBC010000509">
    <property type="protein sequence ID" value="CAB3241400.1"/>
    <property type="molecule type" value="Genomic_DNA"/>
</dbReference>
<organism evidence="2 3">
    <name type="scientific">Arctia plantaginis</name>
    <name type="common">Wood tiger moth</name>
    <name type="synonym">Phalaena plantaginis</name>
    <dbReference type="NCBI Taxonomy" id="874455"/>
    <lineage>
        <taxon>Eukaryota</taxon>
        <taxon>Metazoa</taxon>
        <taxon>Ecdysozoa</taxon>
        <taxon>Arthropoda</taxon>
        <taxon>Hexapoda</taxon>
        <taxon>Insecta</taxon>
        <taxon>Pterygota</taxon>
        <taxon>Neoptera</taxon>
        <taxon>Endopterygota</taxon>
        <taxon>Lepidoptera</taxon>
        <taxon>Glossata</taxon>
        <taxon>Ditrysia</taxon>
        <taxon>Noctuoidea</taxon>
        <taxon>Erebidae</taxon>
        <taxon>Arctiinae</taxon>
        <taxon>Arctia</taxon>
    </lineage>
</organism>
<feature type="chain" id="PRO_5035869708" evidence="1">
    <location>
        <begin position="31"/>
        <end position="338"/>
    </location>
</feature>
<comment type="caution">
    <text evidence="2">The sequence shown here is derived from an EMBL/GenBank/DDBJ whole genome shotgun (WGS) entry which is preliminary data.</text>
</comment>
<protein>
    <submittedName>
        <fullName evidence="2">Uncharacterized protein</fullName>
    </submittedName>
</protein>
<gene>
    <name evidence="2" type="ORF">APLA_LOCUS8586</name>
</gene>
<accession>A0A8S1A817</accession>
<feature type="signal peptide" evidence="1">
    <location>
        <begin position="1"/>
        <end position="30"/>
    </location>
</feature>
<keyword evidence="1" id="KW-0732">Signal</keyword>
<evidence type="ECO:0000313" key="3">
    <source>
        <dbReference type="Proteomes" id="UP000494106"/>
    </source>
</evidence>
<dbReference type="Proteomes" id="UP000494106">
    <property type="component" value="Unassembled WGS sequence"/>
</dbReference>
<proteinExistence type="predicted"/>
<evidence type="ECO:0000313" key="2">
    <source>
        <dbReference type="EMBL" id="CAB3241400.1"/>
    </source>
</evidence>
<dbReference type="OrthoDB" id="7071878at2759"/>
<sequence length="338" mass="37932">MRGGVNTYPSPKMKIFSLITVTLLIGVVSSAPTENNLLTSFGKSETLPEKYVIYRGEYDIANILLPINSLNSKKENSESDKESYEKPYIFFALADFTKGHNEDKGFYIRKNGEVTKLLDHGRDAATAMDGISEVYIAAEDGIYTYNPKNNTAEKYGIVTDDLIGIAKVNGSDIIYILTKNHVVYQVTDQGMKIDKVEDIVNPEQIVLDYENNLYYVKNNNVNVFSPNGTKKIEGLPETITYVKLIRPPLPLTNGVPVVVDHTVYIVFANGTSKLTNLNATLRPTAYSLEGTVLLYLGHDKKIYEYNILALILDSMFSKFKEYLNGVVKGIEESFRIFR</sequence>